<name>A0A917QHN6_9HYPH</name>
<proteinExistence type="predicted"/>
<organism evidence="2 3">
    <name type="scientific">Salinarimonas ramus</name>
    <dbReference type="NCBI Taxonomy" id="690164"/>
    <lineage>
        <taxon>Bacteria</taxon>
        <taxon>Pseudomonadati</taxon>
        <taxon>Pseudomonadota</taxon>
        <taxon>Alphaproteobacteria</taxon>
        <taxon>Hyphomicrobiales</taxon>
        <taxon>Salinarimonadaceae</taxon>
        <taxon>Salinarimonas</taxon>
    </lineage>
</organism>
<reference evidence="2 3" key="1">
    <citation type="journal article" date="2014" name="Int. J. Syst. Evol. Microbiol.">
        <title>Complete genome sequence of Corynebacterium casei LMG S-19264T (=DSM 44701T), isolated from a smear-ripened cheese.</title>
        <authorList>
            <consortium name="US DOE Joint Genome Institute (JGI-PGF)"/>
            <person name="Walter F."/>
            <person name="Albersmeier A."/>
            <person name="Kalinowski J."/>
            <person name="Ruckert C."/>
        </authorList>
    </citation>
    <scope>NUCLEOTIDE SEQUENCE [LARGE SCALE GENOMIC DNA]</scope>
    <source>
        <strain evidence="2 3">CGMCC 1.9161</strain>
    </source>
</reference>
<dbReference type="PANTHER" id="PTHR22617">
    <property type="entry name" value="CHEMOTAXIS SENSOR HISTIDINE KINASE-RELATED"/>
    <property type="match status" value="1"/>
</dbReference>
<dbReference type="InterPro" id="IPR002545">
    <property type="entry name" value="CheW-lke_dom"/>
</dbReference>
<dbReference type="InterPro" id="IPR036061">
    <property type="entry name" value="CheW-like_dom_sf"/>
</dbReference>
<keyword evidence="3" id="KW-1185">Reference proteome</keyword>
<dbReference type="Pfam" id="PF01584">
    <property type="entry name" value="CheW"/>
    <property type="match status" value="1"/>
</dbReference>
<dbReference type="GO" id="GO:0006935">
    <property type="term" value="P:chemotaxis"/>
    <property type="evidence" value="ECO:0007669"/>
    <property type="project" value="InterPro"/>
</dbReference>
<dbReference type="GO" id="GO:0005829">
    <property type="term" value="C:cytosol"/>
    <property type="evidence" value="ECO:0007669"/>
    <property type="project" value="TreeGrafter"/>
</dbReference>
<dbReference type="PROSITE" id="PS50851">
    <property type="entry name" value="CHEW"/>
    <property type="match status" value="1"/>
</dbReference>
<evidence type="ECO:0000313" key="2">
    <source>
        <dbReference type="EMBL" id="GGK51041.1"/>
    </source>
</evidence>
<dbReference type="Gene3D" id="2.30.30.40">
    <property type="entry name" value="SH3 Domains"/>
    <property type="match status" value="1"/>
</dbReference>
<evidence type="ECO:0000313" key="3">
    <source>
        <dbReference type="Proteomes" id="UP000600449"/>
    </source>
</evidence>
<dbReference type="RefSeq" id="WP_244645625.1">
    <property type="nucleotide sequence ID" value="NZ_BMMF01000015.1"/>
</dbReference>
<dbReference type="Proteomes" id="UP000600449">
    <property type="component" value="Unassembled WGS sequence"/>
</dbReference>
<dbReference type="SMART" id="SM00260">
    <property type="entry name" value="CheW"/>
    <property type="match status" value="1"/>
</dbReference>
<dbReference type="InterPro" id="IPR039315">
    <property type="entry name" value="CheW"/>
</dbReference>
<dbReference type="Gene3D" id="2.40.50.180">
    <property type="entry name" value="CheA-289, Domain 4"/>
    <property type="match status" value="1"/>
</dbReference>
<dbReference type="SUPFAM" id="SSF50341">
    <property type="entry name" value="CheW-like"/>
    <property type="match status" value="1"/>
</dbReference>
<gene>
    <name evidence="2" type="primary">cheW</name>
    <name evidence="2" type="ORF">GCM10011322_42650</name>
</gene>
<dbReference type="EMBL" id="BMMF01000015">
    <property type="protein sequence ID" value="GGK51041.1"/>
    <property type="molecule type" value="Genomic_DNA"/>
</dbReference>
<dbReference type="AlphaFoldDB" id="A0A917QHN6"/>
<comment type="caution">
    <text evidence="2">The sequence shown here is derived from an EMBL/GenBank/DDBJ whole genome shotgun (WGS) entry which is preliminary data.</text>
</comment>
<protein>
    <submittedName>
        <fullName evidence="2">Chemotaxis protein CheW</fullName>
    </submittedName>
</protein>
<evidence type="ECO:0000259" key="1">
    <source>
        <dbReference type="PROSITE" id="PS50851"/>
    </source>
</evidence>
<accession>A0A917QHN6</accession>
<feature type="domain" description="CheW-like" evidence="1">
    <location>
        <begin position="18"/>
        <end position="158"/>
    </location>
</feature>
<dbReference type="GO" id="GO:0007165">
    <property type="term" value="P:signal transduction"/>
    <property type="evidence" value="ECO:0007669"/>
    <property type="project" value="InterPro"/>
</dbReference>
<sequence length="162" mass="17189">MTPAMTHAAGAEPGVEDASEYVTLTASDQTFGIGIERVQDVFVVASLTSVPTAPGEIVGLLNLRGRVVTAVDLRRCLGLPDRNGGGELMAIGLEHKGEAYGLVVDAVGEVLKLRQETREATPVHLNARWGQLMHGVHRLGDRLLIVLDADAVLAFDQDARAA</sequence>
<dbReference type="PANTHER" id="PTHR22617:SF23">
    <property type="entry name" value="CHEMOTAXIS PROTEIN CHEW"/>
    <property type="match status" value="1"/>
</dbReference>